<protein>
    <submittedName>
        <fullName evidence="3">PAP2 family protein</fullName>
    </submittedName>
</protein>
<gene>
    <name evidence="3" type="ORF">TTHERM_01276370</name>
</gene>
<evidence type="ECO:0000313" key="3">
    <source>
        <dbReference type="EMBL" id="EAR82185.1"/>
    </source>
</evidence>
<dbReference type="PANTHER" id="PTHR34674:SF1">
    <property type="entry name" value="PHOSPHATIDYLCHOLINE:DIACYLGLYCEROL CHOLINEPHOSPHOTRANSFERASE 1-RELATED"/>
    <property type="match status" value="1"/>
</dbReference>
<sequence>METTRKELLTSKCLVVLAFITVVYLGKRYAVPSVEVECIKDPIHDALTYFNDAVNNNLSLARFLQISSSLLMDIVFVTLYGYWVFNISTGRVIYATGLFYLVRAITQTFIVLRFPDGYYWDDPHVPSIVVPYGRTSDFFYSGHCGFLNLCALEWLRSGKSNYFKIVQLVNAYMAIVMLIFRIHYMIDITTAIFISHYIYILVEQNLDLLDNLSLRYYQALKLKIFECQRGKKTEEIQESLITSKELLPIKKQSK</sequence>
<reference evidence="4" key="1">
    <citation type="journal article" date="2006" name="PLoS Biol.">
        <title>Macronuclear genome sequence of the ciliate Tetrahymena thermophila, a model eukaryote.</title>
        <authorList>
            <person name="Eisen J.A."/>
            <person name="Coyne R.S."/>
            <person name="Wu M."/>
            <person name="Wu D."/>
            <person name="Thiagarajan M."/>
            <person name="Wortman J.R."/>
            <person name="Badger J.H."/>
            <person name="Ren Q."/>
            <person name="Amedeo P."/>
            <person name="Jones K.M."/>
            <person name="Tallon L.J."/>
            <person name="Delcher A.L."/>
            <person name="Salzberg S.L."/>
            <person name="Silva J.C."/>
            <person name="Haas B.J."/>
            <person name="Majoros W.H."/>
            <person name="Farzad M."/>
            <person name="Carlton J.M."/>
            <person name="Smith R.K. Jr."/>
            <person name="Garg J."/>
            <person name="Pearlman R.E."/>
            <person name="Karrer K.M."/>
            <person name="Sun L."/>
            <person name="Manning G."/>
            <person name="Elde N.C."/>
            <person name="Turkewitz A.P."/>
            <person name="Asai D.J."/>
            <person name="Wilkes D.E."/>
            <person name="Wang Y."/>
            <person name="Cai H."/>
            <person name="Collins K."/>
            <person name="Stewart B.A."/>
            <person name="Lee S.R."/>
            <person name="Wilamowska K."/>
            <person name="Weinberg Z."/>
            <person name="Ruzzo W.L."/>
            <person name="Wloga D."/>
            <person name="Gaertig J."/>
            <person name="Frankel J."/>
            <person name="Tsao C.-C."/>
            <person name="Gorovsky M.A."/>
            <person name="Keeling P.J."/>
            <person name="Waller R.F."/>
            <person name="Patron N.J."/>
            <person name="Cherry J.M."/>
            <person name="Stover N.A."/>
            <person name="Krieger C.J."/>
            <person name="del Toro C."/>
            <person name="Ryder H.F."/>
            <person name="Williamson S.C."/>
            <person name="Barbeau R.A."/>
            <person name="Hamilton E.P."/>
            <person name="Orias E."/>
        </authorList>
    </citation>
    <scope>NUCLEOTIDE SEQUENCE [LARGE SCALE GENOMIC DNA]</scope>
    <source>
        <strain evidence="4">SB210</strain>
    </source>
</reference>
<dbReference type="InParanoid" id="Q22A72"/>
<feature type="transmembrane region" description="Helical" evidence="1">
    <location>
        <begin position="92"/>
        <end position="112"/>
    </location>
</feature>
<feature type="transmembrane region" description="Helical" evidence="1">
    <location>
        <begin position="162"/>
        <end position="180"/>
    </location>
</feature>
<keyword evidence="1" id="KW-0812">Transmembrane</keyword>
<dbReference type="EMBL" id="GG662279">
    <property type="protein sequence ID" value="EAR82185.1"/>
    <property type="molecule type" value="Genomic_DNA"/>
</dbReference>
<keyword evidence="4" id="KW-1185">Reference proteome</keyword>
<organism evidence="3 4">
    <name type="scientific">Tetrahymena thermophila (strain SB210)</name>
    <dbReference type="NCBI Taxonomy" id="312017"/>
    <lineage>
        <taxon>Eukaryota</taxon>
        <taxon>Sar</taxon>
        <taxon>Alveolata</taxon>
        <taxon>Ciliophora</taxon>
        <taxon>Intramacronucleata</taxon>
        <taxon>Oligohymenophorea</taxon>
        <taxon>Hymenostomatida</taxon>
        <taxon>Tetrahymenina</taxon>
        <taxon>Tetrahymenidae</taxon>
        <taxon>Tetrahymena</taxon>
    </lineage>
</organism>
<accession>Q22A72</accession>
<dbReference type="KEGG" id="tet:TTHERM_01276370"/>
<evidence type="ECO:0000259" key="2">
    <source>
        <dbReference type="Pfam" id="PF14360"/>
    </source>
</evidence>
<feature type="transmembrane region" description="Helical" evidence="1">
    <location>
        <begin position="9"/>
        <end position="26"/>
    </location>
</feature>
<keyword evidence="1" id="KW-1133">Transmembrane helix</keyword>
<evidence type="ECO:0000256" key="1">
    <source>
        <dbReference type="SAM" id="Phobius"/>
    </source>
</evidence>
<feature type="domain" description="Sphingomyelin synthase-like" evidence="2">
    <location>
        <begin position="136"/>
        <end position="201"/>
    </location>
</feature>
<dbReference type="AlphaFoldDB" id="Q22A72"/>
<dbReference type="RefSeq" id="XP_001029848.1">
    <property type="nucleotide sequence ID" value="XM_001029848.3"/>
</dbReference>
<evidence type="ECO:0000313" key="4">
    <source>
        <dbReference type="Proteomes" id="UP000009168"/>
    </source>
</evidence>
<dbReference type="PANTHER" id="PTHR34674">
    <property type="entry name" value="PHOSPHATIDYLCHOLINE:DIACYLGLYCEROL CHOLINEPHOSPHOTRANSFERASE 1-RELATED"/>
    <property type="match status" value="1"/>
</dbReference>
<dbReference type="OrthoDB" id="312410at2759"/>
<dbReference type="InterPro" id="IPR055311">
    <property type="entry name" value="PDCT1/2-like"/>
</dbReference>
<keyword evidence="1" id="KW-0472">Membrane</keyword>
<dbReference type="OMA" id="RICNDNI"/>
<dbReference type="GeneID" id="7823392"/>
<dbReference type="Pfam" id="PF14360">
    <property type="entry name" value="PAP2_C"/>
    <property type="match status" value="1"/>
</dbReference>
<dbReference type="InterPro" id="IPR025749">
    <property type="entry name" value="Sphingomyelin_synth-like_dom"/>
</dbReference>
<dbReference type="HOGENOM" id="CLU_1096133_0_0_1"/>
<proteinExistence type="predicted"/>
<name>Q22A72_TETTS</name>
<dbReference type="eggNOG" id="ENOG502R2Q7">
    <property type="taxonomic scope" value="Eukaryota"/>
</dbReference>
<dbReference type="Proteomes" id="UP000009168">
    <property type="component" value="Unassembled WGS sequence"/>
</dbReference>
<feature type="transmembrane region" description="Helical" evidence="1">
    <location>
        <begin position="63"/>
        <end position="85"/>
    </location>
</feature>